<organism evidence="1 2">
    <name type="scientific">Staurois parvus</name>
    <dbReference type="NCBI Taxonomy" id="386267"/>
    <lineage>
        <taxon>Eukaryota</taxon>
        <taxon>Metazoa</taxon>
        <taxon>Chordata</taxon>
        <taxon>Craniata</taxon>
        <taxon>Vertebrata</taxon>
        <taxon>Euteleostomi</taxon>
        <taxon>Amphibia</taxon>
        <taxon>Batrachia</taxon>
        <taxon>Anura</taxon>
        <taxon>Neobatrachia</taxon>
        <taxon>Ranoidea</taxon>
        <taxon>Ranidae</taxon>
        <taxon>Staurois</taxon>
    </lineage>
</organism>
<gene>
    <name evidence="1" type="ORF">SPARVUS_LOCUS109042</name>
</gene>
<comment type="caution">
    <text evidence="1">The sequence shown here is derived from an EMBL/GenBank/DDBJ whole genome shotgun (WGS) entry which is preliminary data.</text>
</comment>
<keyword evidence="2" id="KW-1185">Reference proteome</keyword>
<protein>
    <submittedName>
        <fullName evidence="1">Uncharacterized protein</fullName>
    </submittedName>
</protein>
<sequence length="126" mass="13704">ARRSVVRCVPGTQWITDQRKEPLTLALSCDQLCPITWDIYTDHQGTDGHCPGDQCSPISATCHCPSVQINATYQCPSELPFSATYQYQSVPPMSAANQCQSAPPISSHQCRLSVPVSAAYQCCLSV</sequence>
<dbReference type="EMBL" id="CATNWA010000041">
    <property type="protein sequence ID" value="CAI9532135.1"/>
    <property type="molecule type" value="Genomic_DNA"/>
</dbReference>
<accession>A0ABN9AD01</accession>
<feature type="non-terminal residue" evidence="1">
    <location>
        <position position="126"/>
    </location>
</feature>
<dbReference type="Proteomes" id="UP001162483">
    <property type="component" value="Unassembled WGS sequence"/>
</dbReference>
<feature type="non-terminal residue" evidence="1">
    <location>
        <position position="1"/>
    </location>
</feature>
<name>A0ABN9AD01_9NEOB</name>
<evidence type="ECO:0000313" key="2">
    <source>
        <dbReference type="Proteomes" id="UP001162483"/>
    </source>
</evidence>
<proteinExistence type="predicted"/>
<reference evidence="1" key="1">
    <citation type="submission" date="2023-05" db="EMBL/GenBank/DDBJ databases">
        <authorList>
            <person name="Stuckert A."/>
        </authorList>
    </citation>
    <scope>NUCLEOTIDE SEQUENCE</scope>
</reference>
<evidence type="ECO:0000313" key="1">
    <source>
        <dbReference type="EMBL" id="CAI9532135.1"/>
    </source>
</evidence>